<dbReference type="PROSITE" id="PS50893">
    <property type="entry name" value="ABC_TRANSPORTER_2"/>
    <property type="match status" value="1"/>
</dbReference>
<dbReference type="InterPro" id="IPR027417">
    <property type="entry name" value="P-loop_NTPase"/>
</dbReference>
<proteinExistence type="predicted"/>
<feature type="domain" description="ABC transporter" evidence="4">
    <location>
        <begin position="1"/>
        <end position="211"/>
    </location>
</feature>
<dbReference type="Proteomes" id="UP000319576">
    <property type="component" value="Chromosome"/>
</dbReference>
<keyword evidence="1" id="KW-0813">Transport</keyword>
<dbReference type="SMART" id="SM00382">
    <property type="entry name" value="AAA"/>
    <property type="match status" value="1"/>
</dbReference>
<dbReference type="KEGG" id="uli:ETAA1_14230"/>
<evidence type="ECO:0000259" key="4">
    <source>
        <dbReference type="PROSITE" id="PS50893"/>
    </source>
</evidence>
<evidence type="ECO:0000256" key="1">
    <source>
        <dbReference type="ARBA" id="ARBA00022448"/>
    </source>
</evidence>
<sequence>MIELDAVTVRQGAFALDGVSLAVPPGAYAVLLGPSGAGKTTLLEVIAGLRRPRAGRVLLRGTDVTRLPAAARNVGYVPQDAALFRTMTVRENLGFALAVRGADPAARVAELAGWLGLGGLLDRRAVGLSGGEAQRVALGRALAFHPDVLLLDEPLNAVDEAARAALLDLLGGLRQQRRVTVLHVTHARAEADRLADVVLELDRGGVAVRESSAP</sequence>
<dbReference type="PANTHER" id="PTHR42781">
    <property type="entry name" value="SPERMIDINE/PUTRESCINE IMPORT ATP-BINDING PROTEIN POTA"/>
    <property type="match status" value="1"/>
</dbReference>
<dbReference type="PROSITE" id="PS00211">
    <property type="entry name" value="ABC_TRANSPORTER_1"/>
    <property type="match status" value="1"/>
</dbReference>
<dbReference type="PANTHER" id="PTHR42781:SF4">
    <property type="entry name" value="SPERMIDINE_PUTRESCINE IMPORT ATP-BINDING PROTEIN POTA"/>
    <property type="match status" value="1"/>
</dbReference>
<dbReference type="EMBL" id="CP036273">
    <property type="protein sequence ID" value="QDU19496.1"/>
    <property type="molecule type" value="Genomic_DNA"/>
</dbReference>
<dbReference type="GO" id="GO:0016887">
    <property type="term" value="F:ATP hydrolysis activity"/>
    <property type="evidence" value="ECO:0007669"/>
    <property type="project" value="InterPro"/>
</dbReference>
<keyword evidence="6" id="KW-1185">Reference proteome</keyword>
<organism evidence="5 6">
    <name type="scientific">Urbifossiella limnaea</name>
    <dbReference type="NCBI Taxonomy" id="2528023"/>
    <lineage>
        <taxon>Bacteria</taxon>
        <taxon>Pseudomonadati</taxon>
        <taxon>Planctomycetota</taxon>
        <taxon>Planctomycetia</taxon>
        <taxon>Gemmatales</taxon>
        <taxon>Gemmataceae</taxon>
        <taxon>Urbifossiella</taxon>
    </lineage>
</organism>
<dbReference type="InterPro" id="IPR017871">
    <property type="entry name" value="ABC_transporter-like_CS"/>
</dbReference>
<protein>
    <submittedName>
        <fullName evidence="5">Sulfate/thiosulfate import ATP-binding protein CysA</fullName>
    </submittedName>
</protein>
<dbReference type="GO" id="GO:0005524">
    <property type="term" value="F:ATP binding"/>
    <property type="evidence" value="ECO:0007669"/>
    <property type="project" value="UniProtKB-KW"/>
</dbReference>
<name>A0A517XPS9_9BACT</name>
<reference evidence="5 6" key="1">
    <citation type="submission" date="2019-02" db="EMBL/GenBank/DDBJ databases">
        <title>Deep-cultivation of Planctomycetes and their phenomic and genomic characterization uncovers novel biology.</title>
        <authorList>
            <person name="Wiegand S."/>
            <person name="Jogler M."/>
            <person name="Boedeker C."/>
            <person name="Pinto D."/>
            <person name="Vollmers J."/>
            <person name="Rivas-Marin E."/>
            <person name="Kohn T."/>
            <person name="Peeters S.H."/>
            <person name="Heuer A."/>
            <person name="Rast P."/>
            <person name="Oberbeckmann S."/>
            <person name="Bunk B."/>
            <person name="Jeske O."/>
            <person name="Meyerdierks A."/>
            <person name="Storesund J.E."/>
            <person name="Kallscheuer N."/>
            <person name="Luecker S."/>
            <person name="Lage O.M."/>
            <person name="Pohl T."/>
            <person name="Merkel B.J."/>
            <person name="Hornburger P."/>
            <person name="Mueller R.-W."/>
            <person name="Bruemmer F."/>
            <person name="Labrenz M."/>
            <person name="Spormann A.M."/>
            <person name="Op den Camp H."/>
            <person name="Overmann J."/>
            <person name="Amann R."/>
            <person name="Jetten M.S.M."/>
            <person name="Mascher T."/>
            <person name="Medema M.H."/>
            <person name="Devos D.P."/>
            <person name="Kaster A.-K."/>
            <person name="Ovreas L."/>
            <person name="Rohde M."/>
            <person name="Galperin M.Y."/>
            <person name="Jogler C."/>
        </authorList>
    </citation>
    <scope>NUCLEOTIDE SEQUENCE [LARGE SCALE GENOMIC DNA]</scope>
    <source>
        <strain evidence="5 6">ETA_A1</strain>
    </source>
</reference>
<dbReference type="SUPFAM" id="SSF52540">
    <property type="entry name" value="P-loop containing nucleoside triphosphate hydrolases"/>
    <property type="match status" value="1"/>
</dbReference>
<dbReference type="OrthoDB" id="9802264at2"/>
<accession>A0A517XPS9</accession>
<evidence type="ECO:0000313" key="5">
    <source>
        <dbReference type="EMBL" id="QDU19496.1"/>
    </source>
</evidence>
<evidence type="ECO:0000256" key="2">
    <source>
        <dbReference type="ARBA" id="ARBA00022741"/>
    </source>
</evidence>
<dbReference type="InterPro" id="IPR003439">
    <property type="entry name" value="ABC_transporter-like_ATP-bd"/>
</dbReference>
<dbReference type="Pfam" id="PF00005">
    <property type="entry name" value="ABC_tran"/>
    <property type="match status" value="1"/>
</dbReference>
<dbReference type="Gene3D" id="3.40.50.300">
    <property type="entry name" value="P-loop containing nucleotide triphosphate hydrolases"/>
    <property type="match status" value="1"/>
</dbReference>
<dbReference type="RefSeq" id="WP_145235536.1">
    <property type="nucleotide sequence ID" value="NZ_CP036273.1"/>
</dbReference>
<keyword evidence="3 5" id="KW-0067">ATP-binding</keyword>
<gene>
    <name evidence="5" type="primary">cysA_1</name>
    <name evidence="5" type="ORF">ETAA1_14230</name>
</gene>
<evidence type="ECO:0000256" key="3">
    <source>
        <dbReference type="ARBA" id="ARBA00022840"/>
    </source>
</evidence>
<evidence type="ECO:0000313" key="6">
    <source>
        <dbReference type="Proteomes" id="UP000319576"/>
    </source>
</evidence>
<dbReference type="InterPro" id="IPR050093">
    <property type="entry name" value="ABC_SmlMolc_Importer"/>
</dbReference>
<dbReference type="InterPro" id="IPR003593">
    <property type="entry name" value="AAA+_ATPase"/>
</dbReference>
<dbReference type="AlphaFoldDB" id="A0A517XPS9"/>
<keyword evidence="2" id="KW-0547">Nucleotide-binding</keyword>